<feature type="transmembrane region" description="Helical" evidence="1">
    <location>
        <begin position="195"/>
        <end position="222"/>
    </location>
</feature>
<keyword evidence="1" id="KW-1133">Transmembrane helix</keyword>
<dbReference type="EMBL" id="LN649230">
    <property type="protein sequence ID" value="CEI60438.1"/>
    <property type="molecule type" value="Genomic_DNA"/>
</dbReference>
<organism evidence="2 3">
    <name type="scientific">Fusarium venenatum</name>
    <dbReference type="NCBI Taxonomy" id="56646"/>
    <lineage>
        <taxon>Eukaryota</taxon>
        <taxon>Fungi</taxon>
        <taxon>Dikarya</taxon>
        <taxon>Ascomycota</taxon>
        <taxon>Pezizomycotina</taxon>
        <taxon>Sordariomycetes</taxon>
        <taxon>Hypocreomycetidae</taxon>
        <taxon>Hypocreales</taxon>
        <taxon>Nectriaceae</taxon>
        <taxon>Fusarium</taxon>
    </lineage>
</organism>
<dbReference type="Proteomes" id="UP000245910">
    <property type="component" value="Chromosome II"/>
</dbReference>
<feature type="transmembrane region" description="Helical" evidence="1">
    <location>
        <begin position="318"/>
        <end position="337"/>
    </location>
</feature>
<accession>A0A2L2SVB3</accession>
<dbReference type="AlphaFoldDB" id="A0A2L2SVB3"/>
<feature type="transmembrane region" description="Helical" evidence="1">
    <location>
        <begin position="248"/>
        <end position="267"/>
    </location>
</feature>
<dbReference type="PANTHER" id="PTHR37577:SF1">
    <property type="entry name" value="INTEGRAL MEMBRANE PROTEIN"/>
    <property type="match status" value="1"/>
</dbReference>
<dbReference type="STRING" id="56646.A0A2L2SVB3"/>
<feature type="transmembrane region" description="Helical" evidence="1">
    <location>
        <begin position="136"/>
        <end position="160"/>
    </location>
</feature>
<keyword evidence="1" id="KW-0812">Transmembrane</keyword>
<keyword evidence="1" id="KW-0472">Membrane</keyword>
<protein>
    <submittedName>
        <fullName evidence="2">Uncharacterized protein</fullName>
    </submittedName>
</protein>
<reference evidence="3" key="1">
    <citation type="submission" date="2014-10" db="EMBL/GenBank/DDBJ databases">
        <authorList>
            <person name="King R."/>
        </authorList>
    </citation>
    <scope>NUCLEOTIDE SEQUENCE [LARGE SCALE GENOMIC DNA]</scope>
    <source>
        <strain evidence="3">A3/5</strain>
    </source>
</reference>
<name>A0A2L2SVB3_9HYPO</name>
<evidence type="ECO:0000313" key="2">
    <source>
        <dbReference type="EMBL" id="CEI60438.1"/>
    </source>
</evidence>
<evidence type="ECO:0000313" key="3">
    <source>
        <dbReference type="Proteomes" id="UP000245910"/>
    </source>
</evidence>
<evidence type="ECO:0000256" key="1">
    <source>
        <dbReference type="SAM" id="Phobius"/>
    </source>
</evidence>
<feature type="transmembrane region" description="Helical" evidence="1">
    <location>
        <begin position="102"/>
        <end position="124"/>
    </location>
</feature>
<keyword evidence="3" id="KW-1185">Reference proteome</keyword>
<feature type="transmembrane region" description="Helical" evidence="1">
    <location>
        <begin position="357"/>
        <end position="379"/>
    </location>
</feature>
<sequence length="411" mass="46424">MGSAWHDCPFATEPDPDIAGIGVIAAFITSSCLATLSISLYLAITRSELDIISDGGFRPPGQNTRPINPIDGWARRNICVPFVEFLIKSKWIEEHIERLNRVLYSFIMTLVDTQLVLGIAMLIAATIKLHRNSISVYHFTMVTNLAWLTSGVHLMATYVIRIETNGSMKQGRRWIGPFQDPSDHRSWSRKTGSTFALGADMFIRVLSMLLMVALLLYCIYVSGSEGWDYNYDRLASCAMGRKKAGTPLAWMIATYVLVLHGYIIRCLSLWPAASIWWIDTVRPSIIDDRALEAQLSKKRLPWWRLIWTSIHYAINSELLGVCIDGLLWFGLGIWWIQADRVEVQKWVGMEAESDVEGFGQLVPILIVGAPFVQALQTYCEQSRTARRERQRSNAERGETLRLVLCVGGHTI</sequence>
<dbReference type="InterPro" id="IPR053018">
    <property type="entry name" value="Elsinochrome_Biosynth-Asso"/>
</dbReference>
<dbReference type="OrthoDB" id="5427664at2759"/>
<dbReference type="PANTHER" id="PTHR37577">
    <property type="entry name" value="INTEGRAL MEMBRANE PROTEIN"/>
    <property type="match status" value="1"/>
</dbReference>
<proteinExistence type="predicted"/>
<feature type="transmembrane region" description="Helical" evidence="1">
    <location>
        <begin position="20"/>
        <end position="44"/>
    </location>
</feature>